<evidence type="ECO:0000256" key="4">
    <source>
        <dbReference type="RuleBase" id="RU361235"/>
    </source>
</evidence>
<reference evidence="6" key="2">
    <citation type="submission" date="2020-11" db="EMBL/GenBank/DDBJ databases">
        <authorList>
            <person name="McCartney M.A."/>
            <person name="Auch B."/>
            <person name="Kono T."/>
            <person name="Mallez S."/>
            <person name="Becker A."/>
            <person name="Gohl D.M."/>
            <person name="Silverstein K.A.T."/>
            <person name="Koren S."/>
            <person name="Bechman K.B."/>
            <person name="Herman A."/>
            <person name="Abrahante J.E."/>
            <person name="Garbe J."/>
        </authorList>
    </citation>
    <scope>NUCLEOTIDE SEQUENCE</scope>
    <source>
        <strain evidence="6">Duluth1</strain>
        <tissue evidence="6">Whole animal</tissue>
    </source>
</reference>
<comment type="similarity">
    <text evidence="1 4">Belongs to the type-B carboxylesterase/lipase family.</text>
</comment>
<keyword evidence="7" id="KW-1185">Reference proteome</keyword>
<dbReference type="Gene3D" id="3.40.50.1820">
    <property type="entry name" value="alpha/beta hydrolase"/>
    <property type="match status" value="1"/>
</dbReference>
<proteinExistence type="inferred from homology"/>
<evidence type="ECO:0000256" key="3">
    <source>
        <dbReference type="ARBA" id="ARBA00022801"/>
    </source>
</evidence>
<protein>
    <recommendedName>
        <fullName evidence="4">Carboxylic ester hydrolase</fullName>
        <ecNumber evidence="4">3.1.1.-</ecNumber>
    </recommendedName>
</protein>
<dbReference type="Pfam" id="PF00135">
    <property type="entry name" value="COesterase"/>
    <property type="match status" value="1"/>
</dbReference>
<dbReference type="SUPFAM" id="SSF53474">
    <property type="entry name" value="alpha/beta-Hydrolases"/>
    <property type="match status" value="1"/>
</dbReference>
<reference evidence="6" key="1">
    <citation type="journal article" date="2019" name="bioRxiv">
        <title>The Genome of the Zebra Mussel, Dreissena polymorpha: A Resource for Invasive Species Research.</title>
        <authorList>
            <person name="McCartney M.A."/>
            <person name="Auch B."/>
            <person name="Kono T."/>
            <person name="Mallez S."/>
            <person name="Zhang Y."/>
            <person name="Obille A."/>
            <person name="Becker A."/>
            <person name="Abrahante J.E."/>
            <person name="Garbe J."/>
            <person name="Badalamenti J.P."/>
            <person name="Herman A."/>
            <person name="Mangelson H."/>
            <person name="Liachko I."/>
            <person name="Sullivan S."/>
            <person name="Sone E.D."/>
            <person name="Koren S."/>
            <person name="Silverstein K.A.T."/>
            <person name="Beckman K.B."/>
            <person name="Gohl D.M."/>
        </authorList>
    </citation>
    <scope>NUCLEOTIDE SEQUENCE</scope>
    <source>
        <strain evidence="6">Duluth1</strain>
        <tissue evidence="6">Whole animal</tissue>
    </source>
</reference>
<dbReference type="GO" id="GO:0016787">
    <property type="term" value="F:hydrolase activity"/>
    <property type="evidence" value="ECO:0007669"/>
    <property type="project" value="UniProtKB-KW"/>
</dbReference>
<dbReference type="AlphaFoldDB" id="A0A9D4J012"/>
<evidence type="ECO:0000259" key="5">
    <source>
        <dbReference type="Pfam" id="PF00135"/>
    </source>
</evidence>
<sequence length="455" mass="50436">MASILQIVFYVGLYAALSAAQGPSVTTFYGEIRGVYGKVMYTNPALITVHRYLGIPFAKPPVGDLRFRKPEPLTMLKTPYIASAFGKTCPQLGDGILLEPLERQSEDCLFLNVVVPERSPASDKNHAVMVFFYGGGFTTGSSTTYDAQFLAAYGNVIIVTANYRIGPFGFMSTEDENCPGNFGLWDQRLALQWVNSNIASFGGDPNRVTIFGQSAGAVSCNYQAMYPPNRGLFQNVITQSGTFSNTFNKPVPNARKYALRLANQLGCASDSTLDAVECLRKVAWEDLNDALVLLGKTDPTFTRFSPAVDGELVKVHPLQLLDMYQNTYTEEVEFFRSLHYLNGVNQYEGAASLFSTLGNPAAKNLEEALSNFFYAIGVSPTRKALVAAVVHEYENWNRPFNTKEVQLQAVRIFGDFTYGVSAVQALLMHEGMVYCVLHAHFKYPCVYHFKERINL</sequence>
<feature type="chain" id="PRO_5039749068" description="Carboxylic ester hydrolase" evidence="4">
    <location>
        <begin position="21"/>
        <end position="455"/>
    </location>
</feature>
<keyword evidence="2 4" id="KW-0732">Signal</keyword>
<feature type="signal peptide" evidence="4">
    <location>
        <begin position="1"/>
        <end position="20"/>
    </location>
</feature>
<dbReference type="InterPro" id="IPR029058">
    <property type="entry name" value="AB_hydrolase_fold"/>
</dbReference>
<dbReference type="PROSITE" id="PS00122">
    <property type="entry name" value="CARBOXYLESTERASE_B_1"/>
    <property type="match status" value="1"/>
</dbReference>
<evidence type="ECO:0000256" key="1">
    <source>
        <dbReference type="ARBA" id="ARBA00005964"/>
    </source>
</evidence>
<evidence type="ECO:0000256" key="2">
    <source>
        <dbReference type="ARBA" id="ARBA00022729"/>
    </source>
</evidence>
<dbReference type="InterPro" id="IPR019826">
    <property type="entry name" value="Carboxylesterase_B_AS"/>
</dbReference>
<name>A0A9D4J012_DREPO</name>
<dbReference type="Proteomes" id="UP000828390">
    <property type="component" value="Unassembled WGS sequence"/>
</dbReference>
<keyword evidence="3 4" id="KW-0378">Hydrolase</keyword>
<dbReference type="PANTHER" id="PTHR43903">
    <property type="entry name" value="NEUROLIGIN"/>
    <property type="match status" value="1"/>
</dbReference>
<dbReference type="EMBL" id="JAIWYP010000007">
    <property type="protein sequence ID" value="KAH3794706.1"/>
    <property type="molecule type" value="Genomic_DNA"/>
</dbReference>
<feature type="domain" description="Carboxylesterase type B" evidence="5">
    <location>
        <begin position="22"/>
        <end position="445"/>
    </location>
</feature>
<dbReference type="InterPro" id="IPR002018">
    <property type="entry name" value="CarbesteraseB"/>
</dbReference>
<evidence type="ECO:0000313" key="6">
    <source>
        <dbReference type="EMBL" id="KAH3794706.1"/>
    </source>
</evidence>
<accession>A0A9D4J012</accession>
<comment type="caution">
    <text evidence="6">The sequence shown here is derived from an EMBL/GenBank/DDBJ whole genome shotgun (WGS) entry which is preliminary data.</text>
</comment>
<evidence type="ECO:0000313" key="7">
    <source>
        <dbReference type="Proteomes" id="UP000828390"/>
    </source>
</evidence>
<organism evidence="6 7">
    <name type="scientific">Dreissena polymorpha</name>
    <name type="common">Zebra mussel</name>
    <name type="synonym">Mytilus polymorpha</name>
    <dbReference type="NCBI Taxonomy" id="45954"/>
    <lineage>
        <taxon>Eukaryota</taxon>
        <taxon>Metazoa</taxon>
        <taxon>Spiralia</taxon>
        <taxon>Lophotrochozoa</taxon>
        <taxon>Mollusca</taxon>
        <taxon>Bivalvia</taxon>
        <taxon>Autobranchia</taxon>
        <taxon>Heteroconchia</taxon>
        <taxon>Euheterodonta</taxon>
        <taxon>Imparidentia</taxon>
        <taxon>Neoheterodontei</taxon>
        <taxon>Myida</taxon>
        <taxon>Dreissenoidea</taxon>
        <taxon>Dreissenidae</taxon>
        <taxon>Dreissena</taxon>
    </lineage>
</organism>
<dbReference type="PROSITE" id="PS00941">
    <property type="entry name" value="CARBOXYLESTERASE_B_2"/>
    <property type="match status" value="1"/>
</dbReference>
<dbReference type="EC" id="3.1.1.-" evidence="4"/>
<dbReference type="InterPro" id="IPR051093">
    <property type="entry name" value="Neuroligin/BSAL"/>
</dbReference>
<gene>
    <name evidence="6" type="ORF">DPMN_148244</name>
</gene>
<dbReference type="InterPro" id="IPR019819">
    <property type="entry name" value="Carboxylesterase_B_CS"/>
</dbReference>